<accession>A0A2N4UAT9</accession>
<sequence length="302" mass="33766">MTQKGYIPEVLDTPRMPRAPRVELPQNSCDTHCHVFGPYEQYPLQQPSSYAPPDAPAPRYLQMLDTVGMTRGVLVQPAPYGTDSSALVDAIAVRKHALRGVAVASADASVDELQRLHKAGIRGLRFVEARDPKGNLFAGSVGFETIDILAPAMRQAGLHVQMWGPYDTYLNHLERLADLDLPLVIDHMASLVPARGVEDPIFKLVCKLLKRGKLWMKLSVCRVSRNSPDYADVRPFHDALLSANVDRLLWGSDWPYVRMGESAPDVGELVELAYEWMGDEQTRKKIWVDNPQMLYGFESTRG</sequence>
<dbReference type="GO" id="GO:0016787">
    <property type="term" value="F:hydrolase activity"/>
    <property type="evidence" value="ECO:0007669"/>
    <property type="project" value="UniProtKB-KW"/>
</dbReference>
<evidence type="ECO:0000313" key="2">
    <source>
        <dbReference type="EMBL" id="PLC52136.1"/>
    </source>
</evidence>
<dbReference type="InterPro" id="IPR052358">
    <property type="entry name" value="Aro_Compnd_Degr_Hydrolases"/>
</dbReference>
<dbReference type="InterPro" id="IPR006680">
    <property type="entry name" value="Amidohydro-rel"/>
</dbReference>
<evidence type="ECO:0000313" key="3">
    <source>
        <dbReference type="Proteomes" id="UP000234328"/>
    </source>
</evidence>
<proteinExistence type="predicted"/>
<gene>
    <name evidence="2" type="ORF">CR155_19725</name>
</gene>
<keyword evidence="3" id="KW-1185">Reference proteome</keyword>
<dbReference type="Pfam" id="PF04909">
    <property type="entry name" value="Amidohydro_2"/>
    <property type="match status" value="1"/>
</dbReference>
<dbReference type="InterPro" id="IPR032466">
    <property type="entry name" value="Metal_Hydrolase"/>
</dbReference>
<dbReference type="SUPFAM" id="SSF51556">
    <property type="entry name" value="Metallo-dependent hydrolases"/>
    <property type="match status" value="1"/>
</dbReference>
<dbReference type="AlphaFoldDB" id="A0A2N4UAT9"/>
<evidence type="ECO:0000259" key="1">
    <source>
        <dbReference type="Pfam" id="PF04909"/>
    </source>
</evidence>
<comment type="caution">
    <text evidence="2">The sequence shown here is derived from an EMBL/GenBank/DDBJ whole genome shotgun (WGS) entry which is preliminary data.</text>
</comment>
<keyword evidence="2" id="KW-0378">Hydrolase</keyword>
<dbReference type="EMBL" id="PDNV01000016">
    <property type="protein sequence ID" value="PLC52136.1"/>
    <property type="molecule type" value="Genomic_DNA"/>
</dbReference>
<name>A0A2N4UAT9_9BURK</name>
<protein>
    <submittedName>
        <fullName evidence="2">2-pyrone-4,6-dicarboxylate hydrolase</fullName>
    </submittedName>
</protein>
<dbReference type="OrthoDB" id="9787654at2"/>
<dbReference type="PANTHER" id="PTHR35563:SF2">
    <property type="entry name" value="BARREL METAL-DEPENDENT HYDROLASE, PUTATIVE (AFU_ORTHOLOGUE AFUA_1G16240)-RELATED"/>
    <property type="match status" value="1"/>
</dbReference>
<dbReference type="Gene3D" id="3.20.20.140">
    <property type="entry name" value="Metal-dependent hydrolases"/>
    <property type="match status" value="1"/>
</dbReference>
<dbReference type="PANTHER" id="PTHR35563">
    <property type="entry name" value="BARREL METAL-DEPENDENT HYDROLASE, PUTATIVE (AFU_ORTHOLOGUE AFUA_1G16240)-RELATED"/>
    <property type="match status" value="1"/>
</dbReference>
<reference evidence="2 3" key="1">
    <citation type="submission" date="2017-10" db="EMBL/GenBank/DDBJ databases">
        <title>Two draft genome sequences of Pusillimonas sp. strains isolated from a nitrate- and radionuclide-contaminated groundwater in Russia.</title>
        <authorList>
            <person name="Grouzdev D.S."/>
            <person name="Tourova T.P."/>
            <person name="Goeva M.A."/>
            <person name="Babich T.L."/>
            <person name="Sokolova D.S."/>
            <person name="Abdullin R."/>
            <person name="Poltaraus A.B."/>
            <person name="Toshchakov S.V."/>
            <person name="Nazina T.N."/>
        </authorList>
    </citation>
    <scope>NUCLEOTIDE SEQUENCE [LARGE SCALE GENOMIC DNA]</scope>
    <source>
        <strain evidence="2 3">JR1/69-2-13</strain>
    </source>
</reference>
<organism evidence="2 3">
    <name type="scientific">Pollutimonas nitritireducens</name>
    <dbReference type="NCBI Taxonomy" id="2045209"/>
    <lineage>
        <taxon>Bacteria</taxon>
        <taxon>Pseudomonadati</taxon>
        <taxon>Pseudomonadota</taxon>
        <taxon>Betaproteobacteria</taxon>
        <taxon>Burkholderiales</taxon>
        <taxon>Alcaligenaceae</taxon>
        <taxon>Pollutimonas</taxon>
    </lineage>
</organism>
<dbReference type="RefSeq" id="WP_102071757.1">
    <property type="nucleotide sequence ID" value="NZ_PDNV01000016.1"/>
</dbReference>
<dbReference type="Proteomes" id="UP000234328">
    <property type="component" value="Unassembled WGS sequence"/>
</dbReference>
<feature type="domain" description="Amidohydrolase-related" evidence="1">
    <location>
        <begin position="29"/>
        <end position="297"/>
    </location>
</feature>